<dbReference type="Proteomes" id="UP000235387">
    <property type="component" value="Unassembled WGS sequence"/>
</dbReference>
<accession>A0A2N7L8G5</accession>
<comment type="caution">
    <text evidence="2">The sequence shown here is derived from an EMBL/GenBank/DDBJ whole genome shotgun (WGS) entry which is preliminary data.</text>
</comment>
<protein>
    <recommendedName>
        <fullName evidence="4">DUF2635 domain-containing protein</fullName>
    </recommendedName>
</protein>
<proteinExistence type="predicted"/>
<dbReference type="InterPro" id="IPR024400">
    <property type="entry name" value="DUF2635"/>
</dbReference>
<dbReference type="EMBL" id="MDAL01000030">
    <property type="protein sequence ID" value="PMN90418.1"/>
    <property type="molecule type" value="Genomic_DNA"/>
</dbReference>
<dbReference type="AlphaFoldDB" id="A0A2N7L8G5"/>
<sequence length="74" mass="8173">MNTVTLYPTDKKVKVRKPDGGHLHENGEPVVMTAFWHRRVRDGSVTQDAPEDAIDTAKDNIDTAKDSAKPKGSK</sequence>
<feature type="region of interest" description="Disordered" evidence="1">
    <location>
        <begin position="43"/>
        <end position="74"/>
    </location>
</feature>
<gene>
    <name evidence="2" type="ORF">BCT23_19890</name>
</gene>
<evidence type="ECO:0000313" key="3">
    <source>
        <dbReference type="Proteomes" id="UP000235387"/>
    </source>
</evidence>
<name>A0A2N7L8G5_9GAMM</name>
<feature type="compositionally biased region" description="Basic and acidic residues" evidence="1">
    <location>
        <begin position="55"/>
        <end position="74"/>
    </location>
</feature>
<evidence type="ECO:0000256" key="1">
    <source>
        <dbReference type="SAM" id="MobiDB-lite"/>
    </source>
</evidence>
<dbReference type="RefSeq" id="WP_241905184.1">
    <property type="nucleotide sequence ID" value="NZ_MDAL01000030.1"/>
</dbReference>
<evidence type="ECO:0008006" key="4">
    <source>
        <dbReference type="Google" id="ProtNLM"/>
    </source>
</evidence>
<dbReference type="Pfam" id="PF10948">
    <property type="entry name" value="DUF2635"/>
    <property type="match status" value="1"/>
</dbReference>
<evidence type="ECO:0000313" key="2">
    <source>
        <dbReference type="EMBL" id="PMN90418.1"/>
    </source>
</evidence>
<reference evidence="3" key="1">
    <citation type="submission" date="2016-07" db="EMBL/GenBank/DDBJ databases">
        <title>Nontailed viruses are major unrecognized killers of bacteria in the ocean.</title>
        <authorList>
            <person name="Kauffman K."/>
            <person name="Hussain F."/>
            <person name="Yang J."/>
            <person name="Arevalo P."/>
            <person name="Brown J."/>
            <person name="Cutler M."/>
            <person name="Kelly L."/>
            <person name="Polz M.F."/>
        </authorList>
    </citation>
    <scope>NUCLEOTIDE SEQUENCE [LARGE SCALE GENOMIC DNA]</scope>
    <source>
        <strain evidence="3">10N.261.45.A10</strain>
    </source>
</reference>
<organism evidence="2 3">
    <name type="scientific">Enterovibrio norvegicus</name>
    <dbReference type="NCBI Taxonomy" id="188144"/>
    <lineage>
        <taxon>Bacteria</taxon>
        <taxon>Pseudomonadati</taxon>
        <taxon>Pseudomonadota</taxon>
        <taxon>Gammaproteobacteria</taxon>
        <taxon>Vibrionales</taxon>
        <taxon>Vibrionaceae</taxon>
        <taxon>Enterovibrio</taxon>
    </lineage>
</organism>